<proteinExistence type="predicted"/>
<dbReference type="AlphaFoldDB" id="A0A8S4QZ37"/>
<dbReference type="Proteomes" id="UP000838756">
    <property type="component" value="Unassembled WGS sequence"/>
</dbReference>
<name>A0A8S4QZ37_9NEOP</name>
<evidence type="ECO:0000313" key="2">
    <source>
        <dbReference type="Proteomes" id="UP000838756"/>
    </source>
</evidence>
<evidence type="ECO:0000313" key="1">
    <source>
        <dbReference type="EMBL" id="CAH2219467.1"/>
    </source>
</evidence>
<dbReference type="OrthoDB" id="6127264at2759"/>
<reference evidence="1" key="1">
    <citation type="submission" date="2022-03" db="EMBL/GenBank/DDBJ databases">
        <authorList>
            <person name="Lindestad O."/>
        </authorList>
    </citation>
    <scope>NUCLEOTIDE SEQUENCE</scope>
</reference>
<accession>A0A8S4QZ37</accession>
<comment type="caution">
    <text evidence="1">The sequence shown here is derived from an EMBL/GenBank/DDBJ whole genome shotgun (WGS) entry which is preliminary data.</text>
</comment>
<sequence>MLAFYYVQTLTIMIDCGTGDAPPTLKYTVGAGSALVDSKGELLIYPGSSVWIDCLWPRDATQKPEWNWSNSAKNHVDYGSISKLQSSNLQLKNTVFQTDAVESRPLPQILIMYLLAVPVFEPVSRSVSVSLLVPVSLSVPVFETRVRVVSVPVSAPMSLSVSVPVSVSLSLMQGTFHCRFNLIGPSARSLEPSAQ</sequence>
<keyword evidence="2" id="KW-1185">Reference proteome</keyword>
<organism evidence="1 2">
    <name type="scientific">Pararge aegeria aegeria</name>
    <dbReference type="NCBI Taxonomy" id="348720"/>
    <lineage>
        <taxon>Eukaryota</taxon>
        <taxon>Metazoa</taxon>
        <taxon>Ecdysozoa</taxon>
        <taxon>Arthropoda</taxon>
        <taxon>Hexapoda</taxon>
        <taxon>Insecta</taxon>
        <taxon>Pterygota</taxon>
        <taxon>Neoptera</taxon>
        <taxon>Endopterygota</taxon>
        <taxon>Lepidoptera</taxon>
        <taxon>Glossata</taxon>
        <taxon>Ditrysia</taxon>
        <taxon>Papilionoidea</taxon>
        <taxon>Nymphalidae</taxon>
        <taxon>Satyrinae</taxon>
        <taxon>Satyrini</taxon>
        <taxon>Parargina</taxon>
        <taxon>Pararge</taxon>
    </lineage>
</organism>
<gene>
    <name evidence="1" type="primary">jg1139</name>
    <name evidence="1" type="ORF">PAEG_LOCUS6491</name>
</gene>
<protein>
    <submittedName>
        <fullName evidence="1">Jg1139 protein</fullName>
    </submittedName>
</protein>
<dbReference type="EMBL" id="CAKXAJ010019930">
    <property type="protein sequence ID" value="CAH2219467.1"/>
    <property type="molecule type" value="Genomic_DNA"/>
</dbReference>